<protein>
    <submittedName>
        <fullName evidence="2">Uncharacterized protein</fullName>
    </submittedName>
</protein>
<gene>
    <name evidence="2" type="ORF">GCM10009798_17200</name>
</gene>
<comment type="caution">
    <text evidence="2">The sequence shown here is derived from an EMBL/GenBank/DDBJ whole genome shotgun (WGS) entry which is preliminary data.</text>
</comment>
<sequence length="126" mass="13489">MPSAASATAAPVTVQGGNVPAVRRPPTARLDWLDATAPSHWCARTEPRDWFEPSDPSDIDDPIEPADANDPTLPTDANDPTLPTDSTEPRDHSERTESVEPIDQPAMRPRSQIPAASAARRTLSGS</sequence>
<reference evidence="2 3" key="1">
    <citation type="journal article" date="2019" name="Int. J. Syst. Evol. Microbiol.">
        <title>The Global Catalogue of Microorganisms (GCM) 10K type strain sequencing project: providing services to taxonomists for standard genome sequencing and annotation.</title>
        <authorList>
            <consortium name="The Broad Institute Genomics Platform"/>
            <consortium name="The Broad Institute Genome Sequencing Center for Infectious Disease"/>
            <person name="Wu L."/>
            <person name="Ma J."/>
        </authorList>
    </citation>
    <scope>NUCLEOTIDE SEQUENCE [LARGE SCALE GENOMIC DNA]</scope>
    <source>
        <strain evidence="2 3">JCM 15309</strain>
    </source>
</reference>
<feature type="compositionally biased region" description="Acidic residues" evidence="1">
    <location>
        <begin position="55"/>
        <end position="64"/>
    </location>
</feature>
<name>A0ABN2QUG8_9ACTN</name>
<feature type="region of interest" description="Disordered" evidence="1">
    <location>
        <begin position="1"/>
        <end position="126"/>
    </location>
</feature>
<dbReference type="EMBL" id="BAAAPB010000001">
    <property type="protein sequence ID" value="GAA1958182.1"/>
    <property type="molecule type" value="Genomic_DNA"/>
</dbReference>
<feature type="compositionally biased region" description="Low complexity" evidence="1">
    <location>
        <begin position="1"/>
        <end position="14"/>
    </location>
</feature>
<evidence type="ECO:0000313" key="3">
    <source>
        <dbReference type="Proteomes" id="UP001500571"/>
    </source>
</evidence>
<accession>A0ABN2QUG8</accession>
<keyword evidence="3" id="KW-1185">Reference proteome</keyword>
<evidence type="ECO:0000313" key="2">
    <source>
        <dbReference type="EMBL" id="GAA1958182.1"/>
    </source>
</evidence>
<feature type="compositionally biased region" description="Basic and acidic residues" evidence="1">
    <location>
        <begin position="87"/>
        <end position="98"/>
    </location>
</feature>
<organism evidence="2 3">
    <name type="scientific">Nocardioides panacihumi</name>
    <dbReference type="NCBI Taxonomy" id="400774"/>
    <lineage>
        <taxon>Bacteria</taxon>
        <taxon>Bacillati</taxon>
        <taxon>Actinomycetota</taxon>
        <taxon>Actinomycetes</taxon>
        <taxon>Propionibacteriales</taxon>
        <taxon>Nocardioidaceae</taxon>
        <taxon>Nocardioides</taxon>
    </lineage>
</organism>
<dbReference type="Proteomes" id="UP001500571">
    <property type="component" value="Unassembled WGS sequence"/>
</dbReference>
<evidence type="ECO:0000256" key="1">
    <source>
        <dbReference type="SAM" id="MobiDB-lite"/>
    </source>
</evidence>
<proteinExistence type="predicted"/>